<keyword evidence="3" id="KW-1185">Reference proteome</keyword>
<dbReference type="Proteomes" id="UP001320420">
    <property type="component" value="Unassembled WGS sequence"/>
</dbReference>
<organism evidence="2 3">
    <name type="scientific">Diatrype stigma</name>
    <dbReference type="NCBI Taxonomy" id="117547"/>
    <lineage>
        <taxon>Eukaryota</taxon>
        <taxon>Fungi</taxon>
        <taxon>Dikarya</taxon>
        <taxon>Ascomycota</taxon>
        <taxon>Pezizomycotina</taxon>
        <taxon>Sordariomycetes</taxon>
        <taxon>Xylariomycetidae</taxon>
        <taxon>Xylariales</taxon>
        <taxon>Diatrypaceae</taxon>
        <taxon>Diatrype</taxon>
    </lineage>
</organism>
<feature type="region of interest" description="Disordered" evidence="1">
    <location>
        <begin position="83"/>
        <end position="104"/>
    </location>
</feature>
<sequence>MWLVSNDMPNHWRRAASPSPQTEQKRVSPQRPAIGDAQGVQAVQGFLALLMVCGSGLASTCDALEREADDTCAVVGDVSEKPGRQARRCYRGQPAAGGPNLRRG</sequence>
<feature type="region of interest" description="Disordered" evidence="1">
    <location>
        <begin position="1"/>
        <end position="33"/>
    </location>
</feature>
<accession>A0AAN9YS84</accession>
<evidence type="ECO:0000313" key="3">
    <source>
        <dbReference type="Proteomes" id="UP001320420"/>
    </source>
</evidence>
<dbReference type="EMBL" id="JAKJXP020000004">
    <property type="protein sequence ID" value="KAK7757023.1"/>
    <property type="molecule type" value="Genomic_DNA"/>
</dbReference>
<gene>
    <name evidence="2" type="ORF">SLS62_001039</name>
</gene>
<comment type="caution">
    <text evidence="2">The sequence shown here is derived from an EMBL/GenBank/DDBJ whole genome shotgun (WGS) entry which is preliminary data.</text>
</comment>
<name>A0AAN9YS84_9PEZI</name>
<evidence type="ECO:0000256" key="1">
    <source>
        <dbReference type="SAM" id="MobiDB-lite"/>
    </source>
</evidence>
<protein>
    <submittedName>
        <fullName evidence="2">Uncharacterized protein</fullName>
    </submittedName>
</protein>
<reference evidence="2 3" key="1">
    <citation type="submission" date="2024-02" db="EMBL/GenBank/DDBJ databases">
        <title>De novo assembly and annotation of 12 fungi associated with fruit tree decline syndrome in Ontario, Canada.</title>
        <authorList>
            <person name="Sulman M."/>
            <person name="Ellouze W."/>
            <person name="Ilyukhin E."/>
        </authorList>
    </citation>
    <scope>NUCLEOTIDE SEQUENCE [LARGE SCALE GENOMIC DNA]</scope>
    <source>
        <strain evidence="2 3">M11/M66-122</strain>
    </source>
</reference>
<proteinExistence type="predicted"/>
<evidence type="ECO:0000313" key="2">
    <source>
        <dbReference type="EMBL" id="KAK7757023.1"/>
    </source>
</evidence>
<dbReference type="AlphaFoldDB" id="A0AAN9YS84"/>